<dbReference type="AlphaFoldDB" id="A0A1I1VKQ8"/>
<proteinExistence type="predicted"/>
<protein>
    <submittedName>
        <fullName evidence="1">Uncharacterized protein</fullName>
    </submittedName>
</protein>
<name>A0A1I1VKQ8_9BURK</name>
<keyword evidence="2" id="KW-1185">Reference proteome</keyword>
<evidence type="ECO:0000313" key="2">
    <source>
        <dbReference type="Proteomes" id="UP000198639"/>
    </source>
</evidence>
<gene>
    <name evidence="1" type="ORF">SAMN05216204_14021</name>
</gene>
<evidence type="ECO:0000313" key="1">
    <source>
        <dbReference type="EMBL" id="SFD83511.1"/>
    </source>
</evidence>
<accession>A0A1I1VKQ8</accession>
<organism evidence="1 2">
    <name type="scientific">Massilia yuzhufengensis</name>
    <dbReference type="NCBI Taxonomy" id="1164594"/>
    <lineage>
        <taxon>Bacteria</taxon>
        <taxon>Pseudomonadati</taxon>
        <taxon>Pseudomonadota</taxon>
        <taxon>Betaproteobacteria</taxon>
        <taxon>Burkholderiales</taxon>
        <taxon>Oxalobacteraceae</taxon>
        <taxon>Telluria group</taxon>
        <taxon>Massilia</taxon>
    </lineage>
</organism>
<dbReference type="EMBL" id="FOLD01000040">
    <property type="protein sequence ID" value="SFD83511.1"/>
    <property type="molecule type" value="Genomic_DNA"/>
</dbReference>
<dbReference type="Proteomes" id="UP000198639">
    <property type="component" value="Unassembled WGS sequence"/>
</dbReference>
<sequence length="51" mass="5823">MFDINSLNGVASQLLAHRRQIVDIDHQLSTLLNHMVRSNRSPFAHLTRAVQ</sequence>
<reference evidence="2" key="1">
    <citation type="submission" date="2016-10" db="EMBL/GenBank/DDBJ databases">
        <authorList>
            <person name="Varghese N."/>
            <person name="Submissions S."/>
        </authorList>
    </citation>
    <scope>NUCLEOTIDE SEQUENCE [LARGE SCALE GENOMIC DNA]</scope>
    <source>
        <strain evidence="2">CGMCC 1.12041</strain>
    </source>
</reference>